<dbReference type="InterPro" id="IPR028979">
    <property type="entry name" value="Ser_kin/Pase_Hpr-like_N_sf"/>
</dbReference>
<evidence type="ECO:0000259" key="1">
    <source>
        <dbReference type="Pfam" id="PF07085"/>
    </source>
</evidence>
<name>A0A1Y6K3N4_9CHLR</name>
<dbReference type="EMBL" id="LT859958">
    <property type="protein sequence ID" value="SMX54285.1"/>
    <property type="molecule type" value="Genomic_DNA"/>
</dbReference>
<dbReference type="AlphaFoldDB" id="A0A1Y6K3N4"/>
<organism evidence="2 3">
    <name type="scientific">Candidatus Brevifilum fermentans</name>
    <dbReference type="NCBI Taxonomy" id="1986204"/>
    <lineage>
        <taxon>Bacteria</taxon>
        <taxon>Bacillati</taxon>
        <taxon>Chloroflexota</taxon>
        <taxon>Anaerolineae</taxon>
        <taxon>Anaerolineales</taxon>
        <taxon>Anaerolineaceae</taxon>
        <taxon>Candidatus Brevifilum</taxon>
    </lineage>
</organism>
<gene>
    <name evidence="2" type="ORF">CFX1CAM_1220</name>
</gene>
<reference evidence="3" key="1">
    <citation type="submission" date="2017-05" db="EMBL/GenBank/DDBJ databases">
        <authorList>
            <person name="Kirkegaard R."/>
            <person name="Mcilroy J S."/>
        </authorList>
    </citation>
    <scope>NUCLEOTIDE SEQUENCE [LARGE SCALE GENOMIC DNA]</scope>
</reference>
<accession>A0A1Y6K3N4</accession>
<dbReference type="Proteomes" id="UP000195514">
    <property type="component" value="Chromosome I"/>
</dbReference>
<evidence type="ECO:0000313" key="3">
    <source>
        <dbReference type="Proteomes" id="UP000195514"/>
    </source>
</evidence>
<protein>
    <recommendedName>
        <fullName evidence="1">DRTGG domain-containing protein</fullName>
    </recommendedName>
</protein>
<dbReference type="SUPFAM" id="SSF75138">
    <property type="entry name" value="HprK N-terminal domain-like"/>
    <property type="match status" value="1"/>
</dbReference>
<evidence type="ECO:0000313" key="2">
    <source>
        <dbReference type="EMBL" id="SMX54285.1"/>
    </source>
</evidence>
<dbReference type="InterPro" id="IPR010766">
    <property type="entry name" value="DRTGG"/>
</dbReference>
<proteinExistence type="predicted"/>
<dbReference type="Gene3D" id="3.40.1390.20">
    <property type="entry name" value="HprK N-terminal domain-like"/>
    <property type="match status" value="1"/>
</dbReference>
<keyword evidence="3" id="KW-1185">Reference proteome</keyword>
<dbReference type="RefSeq" id="WP_087862144.1">
    <property type="nucleotide sequence ID" value="NZ_LT859958.1"/>
</dbReference>
<dbReference type="OrthoDB" id="9800356at2"/>
<feature type="domain" description="DRTGG" evidence="1">
    <location>
        <begin position="54"/>
        <end position="106"/>
    </location>
</feature>
<dbReference type="Pfam" id="PF07085">
    <property type="entry name" value="DRTGG"/>
    <property type="match status" value="1"/>
</dbReference>
<dbReference type="KEGG" id="abat:CFX1CAM_1220"/>
<sequence length="116" mass="12397">MQLNEIIQKLDLKVLTEPVDFSAVPVGSGYCSDLLSCVMTGAEPDGLWITLMAHGNIVAVAALLDLAAIIVTEDAQPDDDTIEKANEKEVTILATKASNFEVVGRLWELGLRGSQA</sequence>